<dbReference type="GO" id="GO:0007608">
    <property type="term" value="P:sensory perception of smell"/>
    <property type="evidence" value="ECO:0007669"/>
    <property type="project" value="TreeGrafter"/>
</dbReference>
<sequence>MSFKIALSVLLAVFFVAIASAKTPDEIISEKCAKEYKLEKAVIDKFNKTRPIETKDKNIKCYLKCLLTESKLMNAKGEFTLPKFEDNKKFAELSHACKTVNNADLCEKAFLFHKCILEKKEAKEGKEKKEGKAAGHKGHKQ</sequence>
<reference evidence="3" key="1">
    <citation type="journal article" date="2024" name="Gigascience">
        <title>Chromosome-level genome of the poultry shaft louse Menopon gallinae provides insight into the host-switching and adaptive evolution of parasitic lice.</title>
        <authorList>
            <person name="Xu Y."/>
            <person name="Ma L."/>
            <person name="Liu S."/>
            <person name="Liang Y."/>
            <person name="Liu Q."/>
            <person name="He Z."/>
            <person name="Tian L."/>
            <person name="Duan Y."/>
            <person name="Cai W."/>
            <person name="Li H."/>
            <person name="Song F."/>
        </authorList>
    </citation>
    <scope>NUCLEOTIDE SEQUENCE</scope>
    <source>
        <strain evidence="3">Cailab_2023a</strain>
    </source>
</reference>
<accession>A0AAW2ICI2</accession>
<dbReference type="EMBL" id="JARGDH010000001">
    <property type="protein sequence ID" value="KAL0279175.1"/>
    <property type="molecule type" value="Genomic_DNA"/>
</dbReference>
<dbReference type="SMART" id="SM00708">
    <property type="entry name" value="PhBP"/>
    <property type="match status" value="1"/>
</dbReference>
<dbReference type="AlphaFoldDB" id="A0AAW2ICI2"/>
<dbReference type="Pfam" id="PF01395">
    <property type="entry name" value="PBP_GOBP"/>
    <property type="match status" value="1"/>
</dbReference>
<feature type="chain" id="PRO_5043968650" evidence="2">
    <location>
        <begin position="22"/>
        <end position="141"/>
    </location>
</feature>
<dbReference type="InterPro" id="IPR006170">
    <property type="entry name" value="PBP/GOBP"/>
</dbReference>
<gene>
    <name evidence="3" type="ORF">PYX00_000784</name>
</gene>
<evidence type="ECO:0000256" key="1">
    <source>
        <dbReference type="ARBA" id="ARBA00022729"/>
    </source>
</evidence>
<dbReference type="SUPFAM" id="SSF47565">
    <property type="entry name" value="Insect pheromone/odorant-binding proteins"/>
    <property type="match status" value="1"/>
</dbReference>
<keyword evidence="1 2" id="KW-0732">Signal</keyword>
<dbReference type="GO" id="GO:0005615">
    <property type="term" value="C:extracellular space"/>
    <property type="evidence" value="ECO:0007669"/>
    <property type="project" value="TreeGrafter"/>
</dbReference>
<comment type="caution">
    <text evidence="3">The sequence shown here is derived from an EMBL/GenBank/DDBJ whole genome shotgun (WGS) entry which is preliminary data.</text>
</comment>
<organism evidence="3">
    <name type="scientific">Menopon gallinae</name>
    <name type="common">poultry shaft louse</name>
    <dbReference type="NCBI Taxonomy" id="328185"/>
    <lineage>
        <taxon>Eukaryota</taxon>
        <taxon>Metazoa</taxon>
        <taxon>Ecdysozoa</taxon>
        <taxon>Arthropoda</taxon>
        <taxon>Hexapoda</taxon>
        <taxon>Insecta</taxon>
        <taxon>Pterygota</taxon>
        <taxon>Neoptera</taxon>
        <taxon>Paraneoptera</taxon>
        <taxon>Psocodea</taxon>
        <taxon>Troctomorpha</taxon>
        <taxon>Phthiraptera</taxon>
        <taxon>Amblycera</taxon>
        <taxon>Menoponidae</taxon>
        <taxon>Menopon</taxon>
    </lineage>
</organism>
<dbReference type="PANTHER" id="PTHR11857">
    <property type="entry name" value="ODORANT BINDING PROTEIN-RELATED"/>
    <property type="match status" value="1"/>
</dbReference>
<protein>
    <submittedName>
        <fullName evidence="3">Uncharacterized protein</fullName>
    </submittedName>
</protein>
<dbReference type="GO" id="GO:0005549">
    <property type="term" value="F:odorant binding"/>
    <property type="evidence" value="ECO:0007669"/>
    <property type="project" value="InterPro"/>
</dbReference>
<feature type="signal peptide" evidence="2">
    <location>
        <begin position="1"/>
        <end position="21"/>
    </location>
</feature>
<dbReference type="CDD" id="cd23992">
    <property type="entry name" value="PBP_GOBP"/>
    <property type="match status" value="1"/>
</dbReference>
<proteinExistence type="predicted"/>
<dbReference type="Gene3D" id="1.10.238.20">
    <property type="entry name" value="Pheromone/general odorant binding protein domain"/>
    <property type="match status" value="1"/>
</dbReference>
<evidence type="ECO:0000313" key="3">
    <source>
        <dbReference type="EMBL" id="KAL0279175.1"/>
    </source>
</evidence>
<evidence type="ECO:0000256" key="2">
    <source>
        <dbReference type="SAM" id="SignalP"/>
    </source>
</evidence>
<name>A0AAW2ICI2_9NEOP</name>
<dbReference type="InterPro" id="IPR036728">
    <property type="entry name" value="PBP_GOBP_sf"/>
</dbReference>